<reference evidence="2" key="1">
    <citation type="submission" date="2021-05" db="EMBL/GenBank/DDBJ databases">
        <authorList>
            <person name="Alioto T."/>
            <person name="Alioto T."/>
            <person name="Gomez Garrido J."/>
        </authorList>
    </citation>
    <scope>NUCLEOTIDE SEQUENCE</scope>
</reference>
<sequence length="212" mass="23950">MPDGRATATAKVRPLLPNESQNRSAADGKSSGGANNAGQSIRPRRSRLRRTNPRQERQPKETTRDKGLHRSVCMSLYESCALGSRRRPVHEGLLRCTQTVHRQERTVHRDMVRQRDELRRSRSADAGVFRNRRVQATSRPLRCQPWDQVDLHSAFRTPHGRIVGSCGQECEDPPAQGPGKRVGHLRRALHHPDANRGLPQLASALRHLQLSR</sequence>
<dbReference type="AlphaFoldDB" id="A0A8D8AD95"/>
<feature type="compositionally biased region" description="Basic residues" evidence="1">
    <location>
        <begin position="42"/>
        <end position="52"/>
    </location>
</feature>
<protein>
    <submittedName>
        <fullName evidence="2">(northern house mosquito) hypothetical protein</fullName>
    </submittedName>
</protein>
<organism evidence="2">
    <name type="scientific">Culex pipiens</name>
    <name type="common">House mosquito</name>
    <dbReference type="NCBI Taxonomy" id="7175"/>
    <lineage>
        <taxon>Eukaryota</taxon>
        <taxon>Metazoa</taxon>
        <taxon>Ecdysozoa</taxon>
        <taxon>Arthropoda</taxon>
        <taxon>Hexapoda</taxon>
        <taxon>Insecta</taxon>
        <taxon>Pterygota</taxon>
        <taxon>Neoptera</taxon>
        <taxon>Endopterygota</taxon>
        <taxon>Diptera</taxon>
        <taxon>Nematocera</taxon>
        <taxon>Culicoidea</taxon>
        <taxon>Culicidae</taxon>
        <taxon>Culicinae</taxon>
        <taxon>Culicini</taxon>
        <taxon>Culex</taxon>
        <taxon>Culex</taxon>
    </lineage>
</organism>
<accession>A0A8D8AD95</accession>
<name>A0A8D8AD95_CULPI</name>
<feature type="region of interest" description="Disordered" evidence="1">
    <location>
        <begin position="1"/>
        <end position="68"/>
    </location>
</feature>
<evidence type="ECO:0000313" key="2">
    <source>
        <dbReference type="EMBL" id="CAG6454883.1"/>
    </source>
</evidence>
<evidence type="ECO:0000256" key="1">
    <source>
        <dbReference type="SAM" id="MobiDB-lite"/>
    </source>
</evidence>
<dbReference type="EMBL" id="HBUE01027517">
    <property type="protein sequence ID" value="CAG6454883.1"/>
    <property type="molecule type" value="Transcribed_RNA"/>
</dbReference>
<proteinExistence type="predicted"/>
<feature type="compositionally biased region" description="Basic and acidic residues" evidence="1">
    <location>
        <begin position="53"/>
        <end position="68"/>
    </location>
</feature>